<protein>
    <submittedName>
        <fullName evidence="2">DUF3592 domain-containing protein</fullName>
    </submittedName>
</protein>
<sequence>MSSWLLIVVPLVLGSGAVVGGVHRFRAARKFLASAHRVPGLVVGSHRVWSIDTHEYFPVLRFRTLDGVDIETVGKTPAGSYELLRLKGRWVGVLYDPLRPREARMDTSSGRGLAGSLGLAAVGCLFTVIGLVILYARVT</sequence>
<gene>
    <name evidence="2" type="ORF">HGB48_09205</name>
</gene>
<keyword evidence="1" id="KW-0812">Transmembrane</keyword>
<dbReference type="AlphaFoldDB" id="A0A846YZB0"/>
<reference evidence="2 3" key="1">
    <citation type="submission" date="2020-04" db="EMBL/GenBank/DDBJ databases">
        <title>MicrobeNet Type strains.</title>
        <authorList>
            <person name="Nicholson A.C."/>
        </authorList>
    </citation>
    <scope>NUCLEOTIDE SEQUENCE [LARGE SCALE GENOMIC DNA]</scope>
    <source>
        <strain evidence="2 3">ATCC BAA-277</strain>
    </source>
</reference>
<dbReference type="RefSeq" id="WP_067632806.1">
    <property type="nucleotide sequence ID" value="NZ_JAAXPI010000008.1"/>
</dbReference>
<proteinExistence type="predicted"/>
<organism evidence="2 3">
    <name type="scientific">Actinomadura latina</name>
    <dbReference type="NCBI Taxonomy" id="163603"/>
    <lineage>
        <taxon>Bacteria</taxon>
        <taxon>Bacillati</taxon>
        <taxon>Actinomycetota</taxon>
        <taxon>Actinomycetes</taxon>
        <taxon>Streptosporangiales</taxon>
        <taxon>Thermomonosporaceae</taxon>
        <taxon>Actinomadura</taxon>
    </lineage>
</organism>
<comment type="caution">
    <text evidence="2">The sequence shown here is derived from an EMBL/GenBank/DDBJ whole genome shotgun (WGS) entry which is preliminary data.</text>
</comment>
<evidence type="ECO:0000256" key="1">
    <source>
        <dbReference type="SAM" id="Phobius"/>
    </source>
</evidence>
<name>A0A846YZB0_9ACTN</name>
<dbReference type="Proteomes" id="UP000579250">
    <property type="component" value="Unassembled WGS sequence"/>
</dbReference>
<evidence type="ECO:0000313" key="2">
    <source>
        <dbReference type="EMBL" id="NKZ03924.1"/>
    </source>
</evidence>
<accession>A0A846YZB0</accession>
<dbReference type="EMBL" id="JAAXPI010000008">
    <property type="protein sequence ID" value="NKZ03924.1"/>
    <property type="molecule type" value="Genomic_DNA"/>
</dbReference>
<keyword evidence="1" id="KW-0472">Membrane</keyword>
<evidence type="ECO:0000313" key="3">
    <source>
        <dbReference type="Proteomes" id="UP000579250"/>
    </source>
</evidence>
<feature type="transmembrane region" description="Helical" evidence="1">
    <location>
        <begin position="113"/>
        <end position="136"/>
    </location>
</feature>
<keyword evidence="1" id="KW-1133">Transmembrane helix</keyword>
<keyword evidence="3" id="KW-1185">Reference proteome</keyword>